<evidence type="ECO:0000313" key="1">
    <source>
        <dbReference type="EMBL" id="DAF54185.1"/>
    </source>
</evidence>
<protein>
    <submittedName>
        <fullName evidence="1">Uncharacterized protein</fullName>
    </submittedName>
</protein>
<sequence>MVKTLTVKDPVTGIEYNLEYTRKSVELMEREGFDVTKVESKPMTNLPALFAGAFKAHHRFVKRDVIDRIYAGMPKKDELIGKLVEMYNDPIIALLDEPAESEENPTWTANW</sequence>
<organism evidence="1">
    <name type="scientific">Phage sp. ctcqm2</name>
    <dbReference type="NCBI Taxonomy" id="2828007"/>
    <lineage>
        <taxon>Viruses</taxon>
    </lineage>
</organism>
<dbReference type="Pfam" id="PF16478">
    <property type="entry name" value="DUF5055"/>
    <property type="match status" value="1"/>
</dbReference>
<name>A0A8S5ST53_9VIRU</name>
<dbReference type="EMBL" id="BK032673">
    <property type="protein sequence ID" value="DAF54185.1"/>
    <property type="molecule type" value="Genomic_DNA"/>
</dbReference>
<proteinExistence type="predicted"/>
<dbReference type="InterPro" id="IPR032481">
    <property type="entry name" value="DUF5055"/>
</dbReference>
<reference evidence="1" key="1">
    <citation type="journal article" date="2021" name="Proc. Natl. Acad. Sci. U.S.A.">
        <title>A Catalog of Tens of Thousands of Viruses from Human Metagenomes Reveals Hidden Associations with Chronic Diseases.</title>
        <authorList>
            <person name="Tisza M.J."/>
            <person name="Buck C.B."/>
        </authorList>
    </citation>
    <scope>NUCLEOTIDE SEQUENCE</scope>
    <source>
        <strain evidence="1">Ctcqm2</strain>
    </source>
</reference>
<accession>A0A8S5ST53</accession>